<comment type="caution">
    <text evidence="1">The sequence shown here is derived from an EMBL/GenBank/DDBJ whole genome shotgun (WGS) entry which is preliminary data.</text>
</comment>
<keyword evidence="2" id="KW-1185">Reference proteome</keyword>
<name>A0A926XT19_9BACT</name>
<dbReference type="AlphaFoldDB" id="A0A926XT19"/>
<dbReference type="RefSeq" id="WP_190884934.1">
    <property type="nucleotide sequence ID" value="NZ_JACWZY010000001.1"/>
</dbReference>
<gene>
    <name evidence="1" type="ORF">IC229_00355</name>
</gene>
<evidence type="ECO:0000313" key="1">
    <source>
        <dbReference type="EMBL" id="MBD2699069.1"/>
    </source>
</evidence>
<organism evidence="1 2">
    <name type="scientific">Spirosoma profusum</name>
    <dbReference type="NCBI Taxonomy" id="2771354"/>
    <lineage>
        <taxon>Bacteria</taxon>
        <taxon>Pseudomonadati</taxon>
        <taxon>Bacteroidota</taxon>
        <taxon>Cytophagia</taxon>
        <taxon>Cytophagales</taxon>
        <taxon>Cytophagaceae</taxon>
        <taxon>Spirosoma</taxon>
    </lineage>
</organism>
<dbReference type="InterPro" id="IPR011990">
    <property type="entry name" value="TPR-like_helical_dom_sf"/>
</dbReference>
<proteinExistence type="predicted"/>
<dbReference type="InterPro" id="IPR029058">
    <property type="entry name" value="AB_hydrolase_fold"/>
</dbReference>
<accession>A0A926XT19</accession>
<dbReference type="Gene3D" id="3.40.50.1820">
    <property type="entry name" value="alpha/beta hydrolase"/>
    <property type="match status" value="1"/>
</dbReference>
<evidence type="ECO:0000313" key="2">
    <source>
        <dbReference type="Proteomes" id="UP000598820"/>
    </source>
</evidence>
<protein>
    <recommendedName>
        <fullName evidence="3">Alpha/beta hydrolase</fullName>
    </recommendedName>
</protein>
<dbReference type="SUPFAM" id="SSF48452">
    <property type="entry name" value="TPR-like"/>
    <property type="match status" value="1"/>
</dbReference>
<reference evidence="1" key="1">
    <citation type="submission" date="2020-09" db="EMBL/GenBank/DDBJ databases">
        <authorList>
            <person name="Kim M.K."/>
        </authorList>
    </citation>
    <scope>NUCLEOTIDE SEQUENCE</scope>
    <source>
        <strain evidence="1">BT702</strain>
    </source>
</reference>
<dbReference type="EMBL" id="JACWZY010000001">
    <property type="protein sequence ID" value="MBD2699069.1"/>
    <property type="molecule type" value="Genomic_DNA"/>
</dbReference>
<dbReference type="Gene3D" id="1.25.40.10">
    <property type="entry name" value="Tetratricopeptide repeat domain"/>
    <property type="match status" value="1"/>
</dbReference>
<dbReference type="SUPFAM" id="SSF53474">
    <property type="entry name" value="alpha/beta-Hydrolases"/>
    <property type="match status" value="1"/>
</dbReference>
<sequence>MKHTLISVLLIANLVTRAQSNPFFVNLPVGPHAVGFNVVTLTDDSRVTKRRYDYFGAKETGNRHRQVQLHLWYPAQRNSSNVAMTYGDYCAAESFSELNGSKDPALKTRLLNDQRATFDRFFGKLTDAHWTKLANSPLLARKAATSLPQRFPLLIGTLRPLSTSVTNELLASNGYVVAMVTTGELSEATPMIRYIQEVQDMQLAISYLQKRGLIDEEKVGTLGFSGSGLTQVLFAMHDKRVGALADIESAIYGEGIMDYLGKSNFYDAKQLHVPFLHIYGKRLGSSDAHFDEFHKKIYSDRYHLLLNYSRLHHWDVATEGRASTTVLHVRGDKEPSLRASFELANRHLLAFFNSVLKQDKSSQTILDSKATLSQYPDSLWTIRHYPGLKPPPNAQQFIKIINDQGIDSALAVARRFLTVDPAAAFLHQNNLNAQAQLLQSQKKPNETIALMNFATEVYPKEAWLWNNLAGMHEDFGDKLAAIRCSEKVLDVLVDFRGAEMSFNERVRRSAQARLQRLKAQ</sequence>
<dbReference type="Proteomes" id="UP000598820">
    <property type="component" value="Unassembled WGS sequence"/>
</dbReference>
<evidence type="ECO:0008006" key="3">
    <source>
        <dbReference type="Google" id="ProtNLM"/>
    </source>
</evidence>